<dbReference type="Pfam" id="PF03456">
    <property type="entry name" value="uDENN"/>
    <property type="match status" value="1"/>
</dbReference>
<organism evidence="6 7">
    <name type="scientific">Trichinella murrelli</name>
    <dbReference type="NCBI Taxonomy" id="144512"/>
    <lineage>
        <taxon>Eukaryota</taxon>
        <taxon>Metazoa</taxon>
        <taxon>Ecdysozoa</taxon>
        <taxon>Nematoda</taxon>
        <taxon>Enoplea</taxon>
        <taxon>Dorylaimia</taxon>
        <taxon>Trichinellida</taxon>
        <taxon>Trichinellidae</taxon>
        <taxon>Trichinella</taxon>
    </lineage>
</organism>
<name>A0A0V0TMB3_9BILA</name>
<dbReference type="PANTHER" id="PTHR13008:SF7">
    <property type="entry name" value="MAP KINASE-ACTIVATING DEATH DOMAIN PROTEIN"/>
    <property type="match status" value="1"/>
</dbReference>
<accession>A0A0V0TMB3</accession>
<feature type="compositionally biased region" description="Polar residues" evidence="4">
    <location>
        <begin position="1047"/>
        <end position="1060"/>
    </location>
</feature>
<evidence type="ECO:0000256" key="3">
    <source>
        <dbReference type="ARBA" id="ARBA00023136"/>
    </source>
</evidence>
<dbReference type="GO" id="GO:0005085">
    <property type="term" value="F:guanyl-nucleotide exchange factor activity"/>
    <property type="evidence" value="ECO:0007669"/>
    <property type="project" value="UniProtKB-KW"/>
</dbReference>
<feature type="domain" description="UDENN" evidence="5">
    <location>
        <begin position="66"/>
        <end position="571"/>
    </location>
</feature>
<dbReference type="InterPro" id="IPR043153">
    <property type="entry name" value="DENN_C"/>
</dbReference>
<dbReference type="InterPro" id="IPR001194">
    <property type="entry name" value="cDENN_dom"/>
</dbReference>
<dbReference type="GO" id="GO:0005829">
    <property type="term" value="C:cytosol"/>
    <property type="evidence" value="ECO:0007669"/>
    <property type="project" value="TreeGrafter"/>
</dbReference>
<dbReference type="InterPro" id="IPR057469">
    <property type="entry name" value="PH_MADD"/>
</dbReference>
<dbReference type="EMBL" id="JYDJ01000214">
    <property type="protein sequence ID" value="KRX39998.1"/>
    <property type="molecule type" value="Genomic_DNA"/>
</dbReference>
<comment type="subcellular location">
    <subcellularLocation>
        <location evidence="1">Membrane</location>
    </subcellularLocation>
</comment>
<evidence type="ECO:0000313" key="7">
    <source>
        <dbReference type="Proteomes" id="UP000055048"/>
    </source>
</evidence>
<dbReference type="STRING" id="144512.A0A0V0TMB3"/>
<dbReference type="GO" id="GO:0042981">
    <property type="term" value="P:regulation of apoptotic process"/>
    <property type="evidence" value="ECO:0007669"/>
    <property type="project" value="TreeGrafter"/>
</dbReference>
<feature type="non-terminal residue" evidence="6">
    <location>
        <position position="1"/>
    </location>
</feature>
<dbReference type="Pfam" id="PF25328">
    <property type="entry name" value="PH_MADD"/>
    <property type="match status" value="1"/>
</dbReference>
<keyword evidence="7" id="KW-1185">Reference proteome</keyword>
<dbReference type="PROSITE" id="PS50211">
    <property type="entry name" value="DENN"/>
    <property type="match status" value="1"/>
</dbReference>
<evidence type="ECO:0000256" key="2">
    <source>
        <dbReference type="ARBA" id="ARBA00022658"/>
    </source>
</evidence>
<evidence type="ECO:0000313" key="6">
    <source>
        <dbReference type="EMBL" id="KRX39998.1"/>
    </source>
</evidence>
<dbReference type="Pfam" id="PF02141">
    <property type="entry name" value="DENN"/>
    <property type="match status" value="1"/>
</dbReference>
<protein>
    <submittedName>
        <fullName evidence="6">MAP kinase-activating death domain protein</fullName>
    </submittedName>
</protein>
<dbReference type="InterPro" id="IPR005113">
    <property type="entry name" value="uDENN_dom"/>
</dbReference>
<dbReference type="GO" id="GO:0016020">
    <property type="term" value="C:membrane"/>
    <property type="evidence" value="ECO:0007669"/>
    <property type="project" value="UniProtKB-SubCell"/>
</dbReference>
<dbReference type="Pfam" id="PF23629">
    <property type="entry name" value="Death_MADD"/>
    <property type="match status" value="1"/>
</dbReference>
<feature type="non-terminal residue" evidence="6">
    <location>
        <position position="1562"/>
    </location>
</feature>
<dbReference type="Gene3D" id="3.40.50.11500">
    <property type="match status" value="1"/>
</dbReference>
<reference evidence="6 7" key="1">
    <citation type="submission" date="2015-01" db="EMBL/GenBank/DDBJ databases">
        <title>Evolution of Trichinella species and genotypes.</title>
        <authorList>
            <person name="Korhonen P.K."/>
            <person name="Edoardo P."/>
            <person name="Giuseppe L.R."/>
            <person name="Gasser R.B."/>
        </authorList>
    </citation>
    <scope>NUCLEOTIDE SEQUENCE [LARGE SCALE GENOMIC DNA]</scope>
    <source>
        <strain evidence="6">ISS417</strain>
    </source>
</reference>
<dbReference type="Gene3D" id="3.30.450.200">
    <property type="match status" value="1"/>
</dbReference>
<keyword evidence="2" id="KW-0344">Guanine-nucleotide releasing factor</keyword>
<proteinExistence type="predicted"/>
<evidence type="ECO:0000259" key="5">
    <source>
        <dbReference type="PROSITE" id="PS50211"/>
    </source>
</evidence>
<dbReference type="InterPro" id="IPR037516">
    <property type="entry name" value="Tripartite_DENN"/>
</dbReference>
<dbReference type="InterPro" id="IPR056574">
    <property type="entry name" value="Death_MADD"/>
</dbReference>
<dbReference type="PANTHER" id="PTHR13008">
    <property type="entry name" value="MAP-KINASE ACTIVATING DEATH DOMAIN PROTEIN MADD /DENN/AEX-3 C.ELEGANS"/>
    <property type="match status" value="1"/>
</dbReference>
<dbReference type="SMART" id="SM00799">
    <property type="entry name" value="DENN"/>
    <property type="match status" value="1"/>
</dbReference>
<dbReference type="GO" id="GO:0032483">
    <property type="term" value="P:regulation of Rab protein signal transduction"/>
    <property type="evidence" value="ECO:0007669"/>
    <property type="project" value="TreeGrafter"/>
</dbReference>
<keyword evidence="6" id="KW-0418">Kinase</keyword>
<evidence type="ECO:0000256" key="4">
    <source>
        <dbReference type="SAM" id="MobiDB-lite"/>
    </source>
</evidence>
<dbReference type="Proteomes" id="UP000055048">
    <property type="component" value="Unassembled WGS sequence"/>
</dbReference>
<dbReference type="OrthoDB" id="6282239at2759"/>
<feature type="region of interest" description="Disordered" evidence="4">
    <location>
        <begin position="1014"/>
        <end position="1098"/>
    </location>
</feature>
<keyword evidence="3" id="KW-0472">Membrane</keyword>
<dbReference type="InterPro" id="IPR039980">
    <property type="entry name" value="MADD"/>
</dbReference>
<keyword evidence="6" id="KW-0808">Transferase</keyword>
<dbReference type="GO" id="GO:0016301">
    <property type="term" value="F:kinase activity"/>
    <property type="evidence" value="ECO:0007669"/>
    <property type="project" value="UniProtKB-KW"/>
</dbReference>
<sequence length="1562" mass="174815">LSERQLEKFEFSNLHFVVCTKMVGQKCCDKRMNICPRLIDYLVIVGSREANFSQARKTCSFNQASDSERPYISAHTFCTNRSELLRRYPSSNHDDFVLPPDVVHFCQPDGCTVSAGSMSTSRDATNFVFTLTEKDSNKLRYGISLNFMQPFDARRKVTEAMQSARQSQSLTQRVKAKRRICNRFYSLVSLCIISHHPFFTKFRQLLCVLRRLVDCCNEQVSLKMANNNALVRDGVWAALLGLWHENIPTLVMDEIRQLETWILKLLSAPVPVPGLTRVELQVLPPDISEVMTFALPNHTRFTLVDFPLYLLIELLGSENAMTVLLCIMLENKVLFQSRDYNAVSLCVLAAINLLYPMEYLFPVIPLLPPCLTGAEQLLLAPTPFVIGIPASFFEMRQFSVLPTDIVFVDLDSSKVTIPKCVTIPVVPEPDRRTLLAHFNQAVAFIGTPPGNNPNAEASSPVDTTGESSCVVDPDEIDINLRIAMVRFFNSPNILGNFSEHTRTLRLYPRPVVALLPDSLIKSRTIPSVFVRDFLQTQYSGVEDPYIIGDKVKWYGEHLAVINFEVIPPDSSLINAWNSCSLDSSMHREKGDDWLDNDKDDSGSSSSSLSSISDLLFDTSVCEFDASNDFTYSDGPLCEVNNVYNQPLTLEVPGSESVFSLSNSAPSSALSSPSSISTCNIDSENDFAKLAQNLALKTDLKVEKSDSYDSANFTPTASSCSESASSSLTAEGSLRSVVTSSSTAITPTQKTPGHKFSLLNSFHLDGGSGGGGGGGSGDFSPANSISKAKLLSSFNSQMTNYAGKTQAVFNEMLKTVPAVKLVKNGPMKKSSVVSIDIGSLDSEANRWKRGATSRSKRPSADAITNKSQLTVKEACDNVLAGHGVGVFTMHRFRRLMEDESLRILATKRLNLHRKNSIQENEYLADVQVSRNVGRGIVRLLQNIISGLEFSFNSVNAPCVASALQVLEIAHSHYWVKEVDASLNQRNVKSGSSYHDLSQSGLTQSFENFQQPSLNLVTVNGNPMPGGRGSFGGPCSQDNAPMNIERGSNRSSLRNVSINQNNTKKPVRPPPPRMSSTSSDEQLPAEQFSSNLTNRERSKANISIDSGNLADYDNTTATMHRMPIMEKCYLYEELLMNTTTSLWCNMQFWENVFYDTVSQERDVVGMDQEPCELIERYASMSESDRKRLELEEDKLLTTVLHNMCAVMLMVNCPKQLIQQKIRRLIGKAHVGLLCSQEINSVLDRIHFLKGNSIQLKACSYQLVQKHTFTVHSGSDIFGDMMFLEVSDEAIMLRGINGSILERWWFEQLVNMTYSPKTKVVCLWRRNSEGKVSLNKFYCKKCRSLYTYAKSVMEKAAAKGKVALPAYFMIVINLHSYSEGKELCGEFPIQDIETNQNGLLNVRIDGLIFTFADVKWFVDLVNIKKCNTYGGNIFILEEFSTFSLHACLKTREQSVDYKKIFFSNDYKIYLLFQQHRSKGPSLTEYKLRLLTYLHLTYFIWLLYGSCRHWPCHSSHDICGCLHPICLNCVHELCLQTKFVIPSSVSSHLPLLIIKKTNMRVYVVCL</sequence>
<comment type="caution">
    <text evidence="6">The sequence shown here is derived from an EMBL/GenBank/DDBJ whole genome shotgun (WGS) entry which is preliminary data.</text>
</comment>
<evidence type="ECO:0000256" key="1">
    <source>
        <dbReference type="ARBA" id="ARBA00004370"/>
    </source>
</evidence>
<dbReference type="SMART" id="SM00800">
    <property type="entry name" value="uDENN"/>
    <property type="match status" value="1"/>
</dbReference>
<gene>
    <name evidence="6" type="primary">aex-3</name>
    <name evidence="6" type="ORF">T05_13636</name>
</gene>